<dbReference type="EMBL" id="CYGY02000023">
    <property type="protein sequence ID" value="SIT39976.1"/>
    <property type="molecule type" value="Genomic_DNA"/>
</dbReference>
<gene>
    <name evidence="2" type="ORF">BN2476_230325</name>
</gene>
<evidence type="ECO:0000313" key="2">
    <source>
        <dbReference type="EMBL" id="SIT39976.1"/>
    </source>
</evidence>
<reference evidence="2" key="1">
    <citation type="submission" date="2016-12" db="EMBL/GenBank/DDBJ databases">
        <authorList>
            <person name="Moulin L."/>
        </authorList>
    </citation>
    <scope>NUCLEOTIDE SEQUENCE [LARGE SCALE GENOMIC DNA]</scope>
    <source>
        <strain evidence="2">STM 7183</strain>
    </source>
</reference>
<proteinExistence type="predicted"/>
<dbReference type="AlphaFoldDB" id="A0A1N7RXW7"/>
<dbReference type="Proteomes" id="UP000195569">
    <property type="component" value="Unassembled WGS sequence"/>
</dbReference>
<name>A0A1N7RXW7_9BURK</name>
<evidence type="ECO:0000256" key="1">
    <source>
        <dbReference type="SAM" id="MobiDB-lite"/>
    </source>
</evidence>
<evidence type="ECO:0000313" key="3">
    <source>
        <dbReference type="Proteomes" id="UP000195569"/>
    </source>
</evidence>
<protein>
    <submittedName>
        <fullName evidence="2">Uncharacterized protein</fullName>
    </submittedName>
</protein>
<accession>A0A1N7RXW7</accession>
<feature type="region of interest" description="Disordered" evidence="1">
    <location>
        <begin position="42"/>
        <end position="62"/>
    </location>
</feature>
<organism evidence="2 3">
    <name type="scientific">Paraburkholderia piptadeniae</name>
    <dbReference type="NCBI Taxonomy" id="1701573"/>
    <lineage>
        <taxon>Bacteria</taxon>
        <taxon>Pseudomonadati</taxon>
        <taxon>Pseudomonadota</taxon>
        <taxon>Betaproteobacteria</taxon>
        <taxon>Burkholderiales</taxon>
        <taxon>Burkholderiaceae</taxon>
        <taxon>Paraburkholderia</taxon>
    </lineage>
</organism>
<comment type="caution">
    <text evidence="2">The sequence shown here is derived from an EMBL/GenBank/DDBJ whole genome shotgun (WGS) entry which is preliminary data.</text>
</comment>
<sequence length="62" mass="6794">MRYKSAADLTFFGSTPLWGANKLLFEGRWDIARGRFCRAAAPVPEQAHPQLEGGLSGRSSGR</sequence>
<keyword evidence="3" id="KW-1185">Reference proteome</keyword>